<sequence>SLVTDSLQGLCVVNPNIVLDIPNKVVYLTNQDRSKVALLCGGGSGHEPSHSGFVGNTVYVLPAVCGSVFASPNASQVRRAIDLIENSKGTLIIVKNYTGDVLNFGLAKEQYAAMHPDKADSVKFIVVGDDVAVGRTQGNIVGRRGLAGTCLVYKIAGALAARGSSLDQVYDVAQYVSSRLSTIGVGLEHCHVPGASVEPNSNLRSDEIEIGLGIHNESGNRRISPIPPLNDLISDLIKMMTSTTDPERSFVPFKNDGTDRVVLLVNNLGGLSELELGVVVHETKCALDAQSITVLRVLAGTFMTSLNMPGFSLTLFLLPGNNDANAPSTDLLLGLLDDPADTPGWKWSSRTASASTRASQIPQTPQEMTTISPHASLRAATLRAPDVASFNASIRQACNALVAAEPEITRMDSIAGDGDCGLTLKDGASGVLKALDEGSITGEDVVGSMIAISRVAEEAMGGTSGALYSIFFSALAQGLMQTSSLEAIPIVWSTALRSALDKLYTYTRARPPSRTLVDPLAAFIEVFPSGLAFAAKAAKEAADRTRDLEAKAGRSAYVEGGRLRAERIPDPGAWGVRVVVDALVDDQH</sequence>
<evidence type="ECO:0000256" key="3">
    <source>
        <dbReference type="ARBA" id="ARBA00008757"/>
    </source>
</evidence>
<dbReference type="AlphaFoldDB" id="A0A0C3DZK9"/>
<dbReference type="FunCoup" id="A0A0C3DZK9">
    <property type="interactions" value="348"/>
</dbReference>
<dbReference type="GO" id="GO:0050354">
    <property type="term" value="F:triokinase activity"/>
    <property type="evidence" value="ECO:0007669"/>
    <property type="project" value="UniProtKB-EC"/>
</dbReference>
<dbReference type="GO" id="GO:0019588">
    <property type="term" value="P:anaerobic glycerol catabolic process"/>
    <property type="evidence" value="ECO:0007669"/>
    <property type="project" value="UniProtKB-UniPathway"/>
</dbReference>
<evidence type="ECO:0000256" key="5">
    <source>
        <dbReference type="ARBA" id="ARBA00022741"/>
    </source>
</evidence>
<protein>
    <recommendedName>
        <fullName evidence="18">Dihydroxyacetone kinase</fullName>
    </recommendedName>
</protein>
<evidence type="ECO:0000256" key="4">
    <source>
        <dbReference type="ARBA" id="ARBA00022679"/>
    </source>
</evidence>
<reference evidence="17" key="2">
    <citation type="submission" date="2015-01" db="EMBL/GenBank/DDBJ databases">
        <title>Evolutionary Origins and Diversification of the Mycorrhizal Mutualists.</title>
        <authorList>
            <consortium name="DOE Joint Genome Institute"/>
            <consortium name="Mycorrhizal Genomics Consortium"/>
            <person name="Kohler A."/>
            <person name="Kuo A."/>
            <person name="Nagy L.G."/>
            <person name="Floudas D."/>
            <person name="Copeland A."/>
            <person name="Barry K.W."/>
            <person name="Cichocki N."/>
            <person name="Veneault-Fourrey C."/>
            <person name="LaButti K."/>
            <person name="Lindquist E.A."/>
            <person name="Lipzen A."/>
            <person name="Lundell T."/>
            <person name="Morin E."/>
            <person name="Murat C."/>
            <person name="Riley R."/>
            <person name="Ohm R."/>
            <person name="Sun H."/>
            <person name="Tunlid A."/>
            <person name="Henrissat B."/>
            <person name="Grigoriev I.V."/>
            <person name="Hibbett D.S."/>
            <person name="Martin F."/>
        </authorList>
    </citation>
    <scope>NUCLEOTIDE SEQUENCE [LARGE SCALE GENOMIC DNA]</scope>
    <source>
        <strain evidence="17">Foug A</strain>
    </source>
</reference>
<keyword evidence="6" id="KW-0418">Kinase</keyword>
<dbReference type="OrthoDB" id="1724672at2759"/>
<dbReference type="FunFam" id="3.40.50.10440:FF:000001">
    <property type="entry name" value="Dihydroxyacetone kinase, DhaK subunit"/>
    <property type="match status" value="1"/>
</dbReference>
<dbReference type="FunFam" id="1.25.40.340:FF:000001">
    <property type="entry name" value="Dihydroxyacetone kinase 1"/>
    <property type="match status" value="1"/>
</dbReference>
<dbReference type="GO" id="GO:0005524">
    <property type="term" value="F:ATP binding"/>
    <property type="evidence" value="ECO:0007669"/>
    <property type="project" value="UniProtKB-KW"/>
</dbReference>
<dbReference type="EMBL" id="KN822053">
    <property type="protein sequence ID" value="KIM61311.1"/>
    <property type="molecule type" value="Genomic_DNA"/>
</dbReference>
<evidence type="ECO:0000259" key="14">
    <source>
        <dbReference type="PROSITE" id="PS51480"/>
    </source>
</evidence>
<feature type="binding site" evidence="12">
    <location>
        <position position="100"/>
    </location>
    <ligand>
        <name>substrate</name>
    </ligand>
</feature>
<comment type="catalytic activity">
    <reaction evidence="9">
        <text>D-glyceraldehyde + ATP = D-glyceraldehyde 3-phosphate + ADP + H(+)</text>
        <dbReference type="Rhea" id="RHEA:13941"/>
        <dbReference type="ChEBI" id="CHEBI:15378"/>
        <dbReference type="ChEBI" id="CHEBI:17378"/>
        <dbReference type="ChEBI" id="CHEBI:30616"/>
        <dbReference type="ChEBI" id="CHEBI:59776"/>
        <dbReference type="ChEBI" id="CHEBI:456216"/>
        <dbReference type="EC" id="2.7.1.28"/>
    </reaction>
</comment>
<evidence type="ECO:0000313" key="16">
    <source>
        <dbReference type="EMBL" id="KIM61311.1"/>
    </source>
</evidence>
<dbReference type="InterPro" id="IPR036117">
    <property type="entry name" value="DhaL_dom_sf"/>
</dbReference>
<evidence type="ECO:0000256" key="11">
    <source>
        <dbReference type="PIRSR" id="PIRSR612734-1"/>
    </source>
</evidence>
<evidence type="ECO:0000256" key="8">
    <source>
        <dbReference type="ARBA" id="ARBA00022840"/>
    </source>
</evidence>
<keyword evidence="4" id="KW-0808">Transferase</keyword>
<dbReference type="FunFam" id="3.30.1180.20:FF:000001">
    <property type="entry name" value="Dihydroxyacetone kinase 1"/>
    <property type="match status" value="1"/>
</dbReference>
<evidence type="ECO:0008006" key="18">
    <source>
        <dbReference type="Google" id="ProtNLM"/>
    </source>
</evidence>
<dbReference type="PROSITE" id="PS51481">
    <property type="entry name" value="DHAK"/>
    <property type="match status" value="1"/>
</dbReference>
<gene>
    <name evidence="16" type="ORF">SCLCIDRAFT_122398</name>
</gene>
<comment type="function">
    <text evidence="1">Catalyzes both the phosphorylation of dihydroxyacetone and of glyceraldehyde.</text>
</comment>
<dbReference type="PANTHER" id="PTHR28629:SF14">
    <property type="entry name" value="DIHYDROXYACETONE KINASE 1"/>
    <property type="match status" value="1"/>
</dbReference>
<dbReference type="GO" id="GO:0005829">
    <property type="term" value="C:cytosol"/>
    <property type="evidence" value="ECO:0007669"/>
    <property type="project" value="TreeGrafter"/>
</dbReference>
<dbReference type="InterPro" id="IPR012734">
    <property type="entry name" value="DhaK_ATP"/>
</dbReference>
<comment type="pathway">
    <text evidence="2">Polyol metabolism; glycerol fermentation; glycerone phosphate from glycerol (oxidative route): step 2/2.</text>
</comment>
<proteinExistence type="inferred from homology"/>
<dbReference type="Pfam" id="PF02734">
    <property type="entry name" value="Dak2"/>
    <property type="match status" value="1"/>
</dbReference>
<keyword evidence="8" id="KW-0067">ATP-binding</keyword>
<feature type="domain" description="DhaL" evidence="14">
    <location>
        <begin position="388"/>
        <end position="585"/>
    </location>
</feature>
<dbReference type="HOGENOM" id="CLU_017054_6_0_1"/>
<evidence type="ECO:0000256" key="9">
    <source>
        <dbReference type="ARBA" id="ARBA00047974"/>
    </source>
</evidence>
<evidence type="ECO:0000256" key="7">
    <source>
        <dbReference type="ARBA" id="ARBA00022798"/>
    </source>
</evidence>
<feature type="compositionally biased region" description="Low complexity" evidence="13">
    <location>
        <begin position="347"/>
        <end position="359"/>
    </location>
</feature>
<dbReference type="GO" id="GO:0004371">
    <property type="term" value="F:glycerone kinase activity"/>
    <property type="evidence" value="ECO:0007669"/>
    <property type="project" value="UniProtKB-EC"/>
</dbReference>
<dbReference type="UniPathway" id="UPA00617">
    <property type="reaction ID" value="UER00669"/>
</dbReference>
<dbReference type="PANTHER" id="PTHR28629">
    <property type="entry name" value="TRIOKINASE/FMN CYCLASE"/>
    <property type="match status" value="1"/>
</dbReference>
<dbReference type="InterPro" id="IPR004006">
    <property type="entry name" value="DhaK_dom"/>
</dbReference>
<dbReference type="SUPFAM" id="SSF101473">
    <property type="entry name" value="DhaL-like"/>
    <property type="match status" value="1"/>
</dbReference>
<dbReference type="STRING" id="1036808.A0A0C3DZK9"/>
<evidence type="ECO:0000313" key="17">
    <source>
        <dbReference type="Proteomes" id="UP000053989"/>
    </source>
</evidence>
<evidence type="ECO:0000256" key="13">
    <source>
        <dbReference type="SAM" id="MobiDB-lite"/>
    </source>
</evidence>
<dbReference type="InParanoid" id="A0A0C3DZK9"/>
<dbReference type="Pfam" id="PF02733">
    <property type="entry name" value="Dak1"/>
    <property type="match status" value="1"/>
</dbReference>
<feature type="non-terminal residue" evidence="16">
    <location>
        <position position="1"/>
    </location>
</feature>
<accession>A0A0C3DZK9</accession>
<dbReference type="NCBIfam" id="TIGR02361">
    <property type="entry name" value="dak_ATP"/>
    <property type="match status" value="1"/>
</dbReference>
<evidence type="ECO:0000256" key="12">
    <source>
        <dbReference type="PIRSR" id="PIRSR612734-2"/>
    </source>
</evidence>
<name>A0A0C3DZK9_9AGAM</name>
<dbReference type="Gene3D" id="3.30.1180.20">
    <property type="entry name" value="Dihydroxyacetone kinase, domain 2"/>
    <property type="match status" value="1"/>
</dbReference>
<evidence type="ECO:0000256" key="10">
    <source>
        <dbReference type="ARBA" id="ARBA00048898"/>
    </source>
</evidence>
<feature type="binding site" evidence="12">
    <location>
        <position position="95"/>
    </location>
    <ligand>
        <name>substrate</name>
    </ligand>
</feature>
<keyword evidence="5" id="KW-0547">Nucleotide-binding</keyword>
<dbReference type="SUPFAM" id="SSF82549">
    <property type="entry name" value="DAK1/DegV-like"/>
    <property type="match status" value="1"/>
</dbReference>
<organism evidence="16 17">
    <name type="scientific">Scleroderma citrinum Foug A</name>
    <dbReference type="NCBI Taxonomy" id="1036808"/>
    <lineage>
        <taxon>Eukaryota</taxon>
        <taxon>Fungi</taxon>
        <taxon>Dikarya</taxon>
        <taxon>Basidiomycota</taxon>
        <taxon>Agaricomycotina</taxon>
        <taxon>Agaricomycetes</taxon>
        <taxon>Agaricomycetidae</taxon>
        <taxon>Boletales</taxon>
        <taxon>Sclerodermatineae</taxon>
        <taxon>Sclerodermataceae</taxon>
        <taxon>Scleroderma</taxon>
    </lineage>
</organism>
<dbReference type="InterPro" id="IPR050861">
    <property type="entry name" value="Dihydroxyacetone_Kinase"/>
</dbReference>
<evidence type="ECO:0000256" key="2">
    <source>
        <dbReference type="ARBA" id="ARBA00004778"/>
    </source>
</evidence>
<keyword evidence="7" id="KW-0319">Glycerol metabolism</keyword>
<dbReference type="Gene3D" id="1.25.40.340">
    <property type="match status" value="1"/>
</dbReference>
<dbReference type="Gene3D" id="3.40.50.10440">
    <property type="entry name" value="Dihydroxyacetone kinase, domain 1"/>
    <property type="match status" value="1"/>
</dbReference>
<dbReference type="PROSITE" id="PS51480">
    <property type="entry name" value="DHAL"/>
    <property type="match status" value="1"/>
</dbReference>
<feature type="domain" description="DhaK" evidence="15">
    <location>
        <begin position="1"/>
        <end position="345"/>
    </location>
</feature>
<comment type="similarity">
    <text evidence="3">Belongs to the dihydroxyacetone kinase (DAK) family.</text>
</comment>
<dbReference type="Proteomes" id="UP000053989">
    <property type="component" value="Unassembled WGS sequence"/>
</dbReference>
<feature type="region of interest" description="Disordered" evidence="13">
    <location>
        <begin position="347"/>
        <end position="370"/>
    </location>
</feature>
<feature type="compositionally biased region" description="Polar residues" evidence="13">
    <location>
        <begin position="360"/>
        <end position="370"/>
    </location>
</feature>
<evidence type="ECO:0000256" key="1">
    <source>
        <dbReference type="ARBA" id="ARBA00003264"/>
    </source>
</evidence>
<reference evidence="16 17" key="1">
    <citation type="submission" date="2014-04" db="EMBL/GenBank/DDBJ databases">
        <authorList>
            <consortium name="DOE Joint Genome Institute"/>
            <person name="Kuo A."/>
            <person name="Kohler A."/>
            <person name="Nagy L.G."/>
            <person name="Floudas D."/>
            <person name="Copeland A."/>
            <person name="Barry K.W."/>
            <person name="Cichocki N."/>
            <person name="Veneault-Fourrey C."/>
            <person name="LaButti K."/>
            <person name="Lindquist E.A."/>
            <person name="Lipzen A."/>
            <person name="Lundell T."/>
            <person name="Morin E."/>
            <person name="Murat C."/>
            <person name="Sun H."/>
            <person name="Tunlid A."/>
            <person name="Henrissat B."/>
            <person name="Grigoriev I.V."/>
            <person name="Hibbett D.S."/>
            <person name="Martin F."/>
            <person name="Nordberg H.P."/>
            <person name="Cantor M.N."/>
            <person name="Hua S.X."/>
        </authorList>
    </citation>
    <scope>NUCLEOTIDE SEQUENCE [LARGE SCALE GENOMIC DNA]</scope>
    <source>
        <strain evidence="16 17">Foug A</strain>
    </source>
</reference>
<comment type="catalytic activity">
    <reaction evidence="10">
        <text>dihydroxyacetone + ATP = dihydroxyacetone phosphate + ADP + H(+)</text>
        <dbReference type="Rhea" id="RHEA:15773"/>
        <dbReference type="ChEBI" id="CHEBI:15378"/>
        <dbReference type="ChEBI" id="CHEBI:16016"/>
        <dbReference type="ChEBI" id="CHEBI:30616"/>
        <dbReference type="ChEBI" id="CHEBI:57642"/>
        <dbReference type="ChEBI" id="CHEBI:456216"/>
        <dbReference type="EC" id="2.7.1.29"/>
    </reaction>
</comment>
<dbReference type="InterPro" id="IPR004007">
    <property type="entry name" value="DhaL_dom"/>
</dbReference>
<evidence type="ECO:0000256" key="6">
    <source>
        <dbReference type="ARBA" id="ARBA00022777"/>
    </source>
</evidence>
<feature type="binding site" evidence="12">
    <location>
        <begin position="43"/>
        <end position="46"/>
    </location>
    <ligand>
        <name>substrate</name>
    </ligand>
</feature>
<evidence type="ECO:0000259" key="15">
    <source>
        <dbReference type="PROSITE" id="PS51481"/>
    </source>
</evidence>
<dbReference type="SMART" id="SM01120">
    <property type="entry name" value="Dak2"/>
    <property type="match status" value="1"/>
</dbReference>
<keyword evidence="17" id="KW-1185">Reference proteome</keyword>
<feature type="active site" description="Tele-hemiaminal-histidine intermediate" evidence="11">
    <location>
        <position position="215"/>
    </location>
</feature>